<comment type="similarity">
    <text evidence="2">Belongs to the major facilitator superfamily. Folate-biopterin transporter (TC 2.A.71) family.</text>
</comment>
<evidence type="ECO:0000313" key="9">
    <source>
        <dbReference type="Proteomes" id="UP001281410"/>
    </source>
</evidence>
<dbReference type="PANTHER" id="PTHR31585">
    <property type="entry name" value="FOLATE-BIOPTERIN TRANSPORTER 1, CHLOROPLASTIC"/>
    <property type="match status" value="1"/>
</dbReference>
<dbReference type="Gene3D" id="1.20.1250.20">
    <property type="entry name" value="MFS general substrate transporter like domains"/>
    <property type="match status" value="1"/>
</dbReference>
<dbReference type="InterPro" id="IPR039309">
    <property type="entry name" value="BT1"/>
</dbReference>
<keyword evidence="3" id="KW-0813">Transport</keyword>
<comment type="caution">
    <text evidence="8">The sequence shown here is derived from an EMBL/GenBank/DDBJ whole genome shotgun (WGS) entry which is preliminary data.</text>
</comment>
<keyword evidence="5 7" id="KW-1133">Transmembrane helix</keyword>
<evidence type="ECO:0008006" key="10">
    <source>
        <dbReference type="Google" id="ProtNLM"/>
    </source>
</evidence>
<feature type="transmembrane region" description="Helical" evidence="7">
    <location>
        <begin position="216"/>
        <end position="235"/>
    </location>
</feature>
<feature type="transmembrane region" description="Helical" evidence="7">
    <location>
        <begin position="147"/>
        <end position="166"/>
    </location>
</feature>
<evidence type="ECO:0000256" key="4">
    <source>
        <dbReference type="ARBA" id="ARBA00022692"/>
    </source>
</evidence>
<evidence type="ECO:0000256" key="6">
    <source>
        <dbReference type="ARBA" id="ARBA00023136"/>
    </source>
</evidence>
<feature type="transmembrane region" description="Helical" evidence="7">
    <location>
        <begin position="304"/>
        <end position="325"/>
    </location>
</feature>
<dbReference type="InterPro" id="IPR036259">
    <property type="entry name" value="MFS_trans_sf"/>
</dbReference>
<comment type="subcellular location">
    <subcellularLocation>
        <location evidence="1">Membrane</location>
        <topology evidence="1">Multi-pass membrane protein</topology>
    </subcellularLocation>
</comment>
<feature type="transmembrane region" description="Helical" evidence="7">
    <location>
        <begin position="186"/>
        <end position="209"/>
    </location>
</feature>
<feature type="transmembrane region" description="Helical" evidence="7">
    <location>
        <begin position="122"/>
        <end position="140"/>
    </location>
</feature>
<evidence type="ECO:0000256" key="1">
    <source>
        <dbReference type="ARBA" id="ARBA00004141"/>
    </source>
</evidence>
<gene>
    <name evidence="8" type="ORF">Dsin_015926</name>
</gene>
<dbReference type="GO" id="GO:0016020">
    <property type="term" value="C:membrane"/>
    <property type="evidence" value="ECO:0007669"/>
    <property type="project" value="UniProtKB-SubCell"/>
</dbReference>
<dbReference type="SUPFAM" id="SSF103473">
    <property type="entry name" value="MFS general substrate transporter"/>
    <property type="match status" value="1"/>
</dbReference>
<feature type="transmembrane region" description="Helical" evidence="7">
    <location>
        <begin position="337"/>
        <end position="356"/>
    </location>
</feature>
<dbReference type="PANTHER" id="PTHR31585:SF6">
    <property type="entry name" value="FOLATE-BIOPTERIN TRANSPORTER 2-RELATED"/>
    <property type="match status" value="1"/>
</dbReference>
<dbReference type="Proteomes" id="UP001281410">
    <property type="component" value="Unassembled WGS sequence"/>
</dbReference>
<proteinExistence type="inferred from homology"/>
<name>A0AAE0E5H8_9ROSI</name>
<evidence type="ECO:0000313" key="8">
    <source>
        <dbReference type="EMBL" id="KAK3211220.1"/>
    </source>
</evidence>
<keyword evidence="9" id="KW-1185">Reference proteome</keyword>
<accession>A0AAE0E5H8</accession>
<keyword evidence="6 7" id="KW-0472">Membrane</keyword>
<keyword evidence="4 7" id="KW-0812">Transmembrane</keyword>
<evidence type="ECO:0000256" key="5">
    <source>
        <dbReference type="ARBA" id="ARBA00022989"/>
    </source>
</evidence>
<feature type="transmembrane region" description="Helical" evidence="7">
    <location>
        <begin position="255"/>
        <end position="273"/>
    </location>
</feature>
<dbReference type="InterPro" id="IPR004324">
    <property type="entry name" value="FBT"/>
</dbReference>
<dbReference type="Pfam" id="PF03092">
    <property type="entry name" value="BT1"/>
    <property type="match status" value="1"/>
</dbReference>
<sequence>MVEVENLEALKEVVGVDVVLENEPKKRGCCGWFFLTPIDWIKMLSTETHWSFVFGVVVVYGISQGLGGALARVGTEYYMKDVQKVQPSEAQVYAGITSIPWIVKPLWGLLTDVLPIFGYRRRPYFMLAGFLGVTSMLLVSLHGKLHLALAVLSLTAGSAGVAIADVTIDACVAQNSIIHRSLASDMQSLCSLTASIGALVGFFISGIFVHLIGPKGVFGLLTIPATLVILVGTLLDEPPVTDFNYKQVLVVRPYVNYWFIIPCIFIPSYLEVLTGESKVNQKFADARKAMWTTLKFPLVWRPCLYMYLSFVLSLDVNEGLFYWYTDSKAGPSFSKETVGYILSVGPVGSLLAAILYQNALKDYPFRDLLFWAQLLSGLSGMLDLMLVLRWNLVFGIPDFVAIVIDEGVSKMVGKLKWMPLLVLSSRLCPPGIEGTFFALLMSIDNAGVLSSSWGGGLLLHILKVTRTQFHNLWLAILIRNILRIMPLCLIFLVPRGDQDSTFLPDEVLVASKEEETEESPEEEAKNIELVPLVNNNVDDR</sequence>
<evidence type="ECO:0000256" key="3">
    <source>
        <dbReference type="ARBA" id="ARBA00022448"/>
    </source>
</evidence>
<protein>
    <recommendedName>
        <fullName evidence="10">Folate-biopterin transporter 2</fullName>
    </recommendedName>
</protein>
<evidence type="ECO:0000256" key="7">
    <source>
        <dbReference type="SAM" id="Phobius"/>
    </source>
</evidence>
<dbReference type="CDD" id="cd17484">
    <property type="entry name" value="MFS_FBT"/>
    <property type="match status" value="1"/>
</dbReference>
<feature type="transmembrane region" description="Helical" evidence="7">
    <location>
        <begin position="368"/>
        <end position="388"/>
    </location>
</feature>
<feature type="transmembrane region" description="Helical" evidence="7">
    <location>
        <begin position="471"/>
        <end position="493"/>
    </location>
</feature>
<dbReference type="EMBL" id="JANJYJ010000005">
    <property type="protein sequence ID" value="KAK3211220.1"/>
    <property type="molecule type" value="Genomic_DNA"/>
</dbReference>
<organism evidence="8 9">
    <name type="scientific">Dipteronia sinensis</name>
    <dbReference type="NCBI Taxonomy" id="43782"/>
    <lineage>
        <taxon>Eukaryota</taxon>
        <taxon>Viridiplantae</taxon>
        <taxon>Streptophyta</taxon>
        <taxon>Embryophyta</taxon>
        <taxon>Tracheophyta</taxon>
        <taxon>Spermatophyta</taxon>
        <taxon>Magnoliopsida</taxon>
        <taxon>eudicotyledons</taxon>
        <taxon>Gunneridae</taxon>
        <taxon>Pentapetalae</taxon>
        <taxon>rosids</taxon>
        <taxon>malvids</taxon>
        <taxon>Sapindales</taxon>
        <taxon>Sapindaceae</taxon>
        <taxon>Hippocastanoideae</taxon>
        <taxon>Acereae</taxon>
        <taxon>Dipteronia</taxon>
    </lineage>
</organism>
<feature type="transmembrane region" description="Helical" evidence="7">
    <location>
        <begin position="50"/>
        <end position="71"/>
    </location>
</feature>
<dbReference type="NCBIfam" id="TIGR00788">
    <property type="entry name" value="fbt"/>
    <property type="match status" value="1"/>
</dbReference>
<dbReference type="AlphaFoldDB" id="A0AAE0E5H8"/>
<evidence type="ECO:0000256" key="2">
    <source>
        <dbReference type="ARBA" id="ARBA00007015"/>
    </source>
</evidence>
<reference evidence="8" key="1">
    <citation type="journal article" date="2023" name="Plant J.">
        <title>Genome sequences and population genomics provide insights into the demographic history, inbreeding, and mutation load of two 'living fossil' tree species of Dipteronia.</title>
        <authorList>
            <person name="Feng Y."/>
            <person name="Comes H.P."/>
            <person name="Chen J."/>
            <person name="Zhu S."/>
            <person name="Lu R."/>
            <person name="Zhang X."/>
            <person name="Li P."/>
            <person name="Qiu J."/>
            <person name="Olsen K.M."/>
            <person name="Qiu Y."/>
        </authorList>
    </citation>
    <scope>NUCLEOTIDE SEQUENCE</scope>
    <source>
        <strain evidence="8">NBL</strain>
    </source>
</reference>